<sequence length="382" mass="43353">MVSELIGKEYSAEGLYECGTADCILTSSDGFSLWAHHSFIVDRLGSSEVLPLANQQNQILLPISGSALRLLLDFIYHRNPHVLTGLLELIDFGIACGWLHFVNDLISRGFDTIEVDGLPRCWMYARQQNLQCEFLLRQKIGDFAIFMIRETNSRACNDLLSVPIEAVLDLIGDEQVFWPNGKSCLEFIFAWCQRNPDLAVNCCKQLFKVVRFKSFAESLESRTEYQAFFRRLGMSESAVIDATNVFSSLKPRIPRSLLVFMGGVMNRKASEKAFYYDSSANNWAPIPKLNLPEELSFFEGHMVNNKLYVVGGINDGNFQTGVWCYNFYSMKWEPCAPLNEKKGYFAAATLNNCIYVIGGLDPSRQLYTSFDCYDTITNTWKS</sequence>
<organism evidence="1 2">
    <name type="scientific">Panagrolaimus sp. PS1159</name>
    <dbReference type="NCBI Taxonomy" id="55785"/>
    <lineage>
        <taxon>Eukaryota</taxon>
        <taxon>Metazoa</taxon>
        <taxon>Ecdysozoa</taxon>
        <taxon>Nematoda</taxon>
        <taxon>Chromadorea</taxon>
        <taxon>Rhabditida</taxon>
        <taxon>Tylenchina</taxon>
        <taxon>Panagrolaimomorpha</taxon>
        <taxon>Panagrolaimoidea</taxon>
        <taxon>Panagrolaimidae</taxon>
        <taxon>Panagrolaimus</taxon>
    </lineage>
</organism>
<name>A0AC35FXB6_9BILA</name>
<protein>
    <submittedName>
        <fullName evidence="2">Uncharacterized protein</fullName>
    </submittedName>
</protein>
<accession>A0AC35FXB6</accession>
<evidence type="ECO:0000313" key="1">
    <source>
        <dbReference type="Proteomes" id="UP000887580"/>
    </source>
</evidence>
<dbReference type="Proteomes" id="UP000887580">
    <property type="component" value="Unplaced"/>
</dbReference>
<evidence type="ECO:0000313" key="2">
    <source>
        <dbReference type="WBParaSite" id="PS1159_v2.g21855.t1"/>
    </source>
</evidence>
<proteinExistence type="predicted"/>
<dbReference type="WBParaSite" id="PS1159_v2.g21855.t1">
    <property type="protein sequence ID" value="PS1159_v2.g21855.t1"/>
    <property type="gene ID" value="PS1159_v2.g21855"/>
</dbReference>
<reference evidence="2" key="1">
    <citation type="submission" date="2022-11" db="UniProtKB">
        <authorList>
            <consortium name="WormBaseParasite"/>
        </authorList>
    </citation>
    <scope>IDENTIFICATION</scope>
</reference>